<dbReference type="NCBIfam" id="NF003952">
    <property type="entry name" value="PRK05450.1-5"/>
    <property type="match status" value="1"/>
</dbReference>
<protein>
    <submittedName>
        <fullName evidence="4">3-deoxy-manno-octulosonate cytidylyltransferase</fullName>
        <ecNumber evidence="4">2.7.7.38</ecNumber>
    </submittedName>
</protein>
<dbReference type="InterPro" id="IPR004528">
    <property type="entry name" value="KdsB"/>
</dbReference>
<sequence length="270" mass="29131">MQTLIVVPARYGSTRLPGKPLAKIAGKTMVSRVADLARRAAAQLGKGTECVVATDDTRILEYCRDNNISVVMTDPALPSGSDRALAAVDGLGMSPDFVVNLQGDAPFTPVAHVVAVVKALEKSGADAATPYIQLSWAALDQLRAHKAETAFSGTTLVRNPKGQAIWFSKNILPAIRKEPELRKLNDLSPVCQHVGLYGFRLDTLRRYCALPESYYERLEGLEQLRLIENGFTVQAVEVKPGRIAIPGIDTAEDIALAERLVAELGEPDAA</sequence>
<evidence type="ECO:0000256" key="3">
    <source>
        <dbReference type="ARBA" id="ARBA00022985"/>
    </source>
</evidence>
<dbReference type="CDD" id="cd02517">
    <property type="entry name" value="CMP-KDO-Synthetase"/>
    <property type="match status" value="1"/>
</dbReference>
<dbReference type="GO" id="GO:0005829">
    <property type="term" value="C:cytosol"/>
    <property type="evidence" value="ECO:0007669"/>
    <property type="project" value="TreeGrafter"/>
</dbReference>
<evidence type="ECO:0000313" key="5">
    <source>
        <dbReference type="Proteomes" id="UP000027100"/>
    </source>
</evidence>
<evidence type="ECO:0000256" key="1">
    <source>
        <dbReference type="ARBA" id="ARBA00022679"/>
    </source>
</evidence>
<dbReference type="SUPFAM" id="SSF53448">
    <property type="entry name" value="Nucleotide-diphospho-sugar transferases"/>
    <property type="match status" value="1"/>
</dbReference>
<evidence type="ECO:0000313" key="4">
    <source>
        <dbReference type="EMBL" id="KDA00280.1"/>
    </source>
</evidence>
<dbReference type="Proteomes" id="UP000027100">
    <property type="component" value="Unassembled WGS sequence"/>
</dbReference>
<organism evidence="4 5">
    <name type="scientific">Hyphomonas polymorpha PS728</name>
    <dbReference type="NCBI Taxonomy" id="1280954"/>
    <lineage>
        <taxon>Bacteria</taxon>
        <taxon>Pseudomonadati</taxon>
        <taxon>Pseudomonadota</taxon>
        <taxon>Alphaproteobacteria</taxon>
        <taxon>Hyphomonadales</taxon>
        <taxon>Hyphomonadaceae</taxon>
        <taxon>Hyphomonas</taxon>
    </lineage>
</organism>
<dbReference type="PANTHER" id="PTHR42866:SF2">
    <property type="entry name" value="3-DEOXY-MANNO-OCTULOSONATE CYTIDYLYLTRANSFERASE, MITOCHONDRIAL"/>
    <property type="match status" value="1"/>
</dbReference>
<keyword evidence="1 4" id="KW-0808">Transferase</keyword>
<comment type="caution">
    <text evidence="4">The sequence shown here is derived from an EMBL/GenBank/DDBJ whole genome shotgun (WGS) entry which is preliminary data.</text>
</comment>
<dbReference type="RefSeq" id="WP_035594093.1">
    <property type="nucleotide sequence ID" value="NZ_ARYM01000002.1"/>
</dbReference>
<name>A0A062VNG0_9PROT</name>
<evidence type="ECO:0000256" key="2">
    <source>
        <dbReference type="ARBA" id="ARBA00022695"/>
    </source>
</evidence>
<proteinExistence type="predicted"/>
<dbReference type="PATRIC" id="fig|1280954.3.peg.544"/>
<dbReference type="InterPro" id="IPR003329">
    <property type="entry name" value="Cytidylyl_trans"/>
</dbReference>
<dbReference type="eggNOG" id="COG1212">
    <property type="taxonomic scope" value="Bacteria"/>
</dbReference>
<accession>A0A062VNG0</accession>
<keyword evidence="5" id="KW-1185">Reference proteome</keyword>
<dbReference type="Pfam" id="PF02348">
    <property type="entry name" value="CTP_transf_3"/>
    <property type="match status" value="1"/>
</dbReference>
<gene>
    <name evidence="4" type="ORF">HPO_02662</name>
</gene>
<dbReference type="AlphaFoldDB" id="A0A062VNG0"/>
<keyword evidence="3" id="KW-0448">Lipopolysaccharide biosynthesis</keyword>
<dbReference type="Gene3D" id="3.90.550.10">
    <property type="entry name" value="Spore Coat Polysaccharide Biosynthesis Protein SpsA, Chain A"/>
    <property type="match status" value="1"/>
</dbReference>
<dbReference type="EC" id="2.7.7.38" evidence="4"/>
<dbReference type="GO" id="GO:0008690">
    <property type="term" value="F:3-deoxy-manno-octulosonate cytidylyltransferase activity"/>
    <property type="evidence" value="ECO:0007669"/>
    <property type="project" value="UniProtKB-EC"/>
</dbReference>
<dbReference type="InterPro" id="IPR029044">
    <property type="entry name" value="Nucleotide-diphossugar_trans"/>
</dbReference>
<dbReference type="PANTHER" id="PTHR42866">
    <property type="entry name" value="3-DEOXY-MANNO-OCTULOSONATE CYTIDYLYLTRANSFERASE"/>
    <property type="match status" value="1"/>
</dbReference>
<dbReference type="EMBL" id="ARYM01000002">
    <property type="protein sequence ID" value="KDA00280.1"/>
    <property type="molecule type" value="Genomic_DNA"/>
</dbReference>
<keyword evidence="2 4" id="KW-0548">Nucleotidyltransferase</keyword>
<dbReference type="OrthoDB" id="9815559at2"/>
<dbReference type="STRING" id="1280954.HPO_02662"/>
<reference evidence="4 5" key="1">
    <citation type="journal article" date="2014" name="Antonie Van Leeuwenhoek">
        <title>Hyphomonas beringensis sp. nov. and Hyphomonas chukchiensis sp. nov., isolated from surface seawater of the Bering Sea and Chukchi Sea.</title>
        <authorList>
            <person name="Li C."/>
            <person name="Lai Q."/>
            <person name="Li G."/>
            <person name="Dong C."/>
            <person name="Wang J."/>
            <person name="Liao Y."/>
            <person name="Shao Z."/>
        </authorList>
    </citation>
    <scope>NUCLEOTIDE SEQUENCE [LARGE SCALE GENOMIC DNA]</scope>
    <source>
        <strain evidence="4 5">PS728</strain>
    </source>
</reference>
<dbReference type="GO" id="GO:0009103">
    <property type="term" value="P:lipopolysaccharide biosynthetic process"/>
    <property type="evidence" value="ECO:0007669"/>
    <property type="project" value="UniProtKB-KW"/>
</dbReference>